<name>A0A699RBG0_TANCI</name>
<feature type="non-terminal residue" evidence="2">
    <location>
        <position position="132"/>
    </location>
</feature>
<organism evidence="2">
    <name type="scientific">Tanacetum cinerariifolium</name>
    <name type="common">Dalmatian daisy</name>
    <name type="synonym">Chrysanthemum cinerariifolium</name>
    <dbReference type="NCBI Taxonomy" id="118510"/>
    <lineage>
        <taxon>Eukaryota</taxon>
        <taxon>Viridiplantae</taxon>
        <taxon>Streptophyta</taxon>
        <taxon>Embryophyta</taxon>
        <taxon>Tracheophyta</taxon>
        <taxon>Spermatophyta</taxon>
        <taxon>Magnoliopsida</taxon>
        <taxon>eudicotyledons</taxon>
        <taxon>Gunneridae</taxon>
        <taxon>Pentapetalae</taxon>
        <taxon>asterids</taxon>
        <taxon>campanulids</taxon>
        <taxon>Asterales</taxon>
        <taxon>Asteraceae</taxon>
        <taxon>Asteroideae</taxon>
        <taxon>Anthemideae</taxon>
        <taxon>Anthemidinae</taxon>
        <taxon>Tanacetum</taxon>
    </lineage>
</organism>
<feature type="region of interest" description="Disordered" evidence="1">
    <location>
        <begin position="27"/>
        <end position="89"/>
    </location>
</feature>
<proteinExistence type="predicted"/>
<accession>A0A699RBG0</accession>
<dbReference type="EMBL" id="BKCJ011088053">
    <property type="protein sequence ID" value="GFC83163.1"/>
    <property type="molecule type" value="Genomic_DNA"/>
</dbReference>
<dbReference type="AlphaFoldDB" id="A0A699RBG0"/>
<gene>
    <name evidence="2" type="ORF">Tci_855133</name>
</gene>
<protein>
    <submittedName>
        <fullName evidence="2">Uncharacterized protein</fullName>
    </submittedName>
</protein>
<comment type="caution">
    <text evidence="2">The sequence shown here is derived from an EMBL/GenBank/DDBJ whole genome shotgun (WGS) entry which is preliminary data.</text>
</comment>
<reference evidence="2" key="1">
    <citation type="journal article" date="2019" name="Sci. Rep.">
        <title>Draft genome of Tanacetum cinerariifolium, the natural source of mosquito coil.</title>
        <authorList>
            <person name="Yamashiro T."/>
            <person name="Shiraishi A."/>
            <person name="Satake H."/>
            <person name="Nakayama K."/>
        </authorList>
    </citation>
    <scope>NUCLEOTIDE SEQUENCE</scope>
</reference>
<sequence length="132" mass="14726">MSRLCQSLILKIQSPPLNKLAVNFAGRPNPAGRIRKAAHHSADQPNPAGWSKRPTPFSAGRPNPAGRIRKAAHHSADQPNPAGWSKRPTPFSAGRPVFAGWFNPATRPYFRPSSAYFNNLYWPKIYDSMYMN</sequence>
<evidence type="ECO:0000256" key="1">
    <source>
        <dbReference type="SAM" id="MobiDB-lite"/>
    </source>
</evidence>
<evidence type="ECO:0000313" key="2">
    <source>
        <dbReference type="EMBL" id="GFC83163.1"/>
    </source>
</evidence>